<keyword evidence="3" id="KW-1185">Reference proteome</keyword>
<sequence length="72" mass="7739">MTPQIGRAALGWAAFLVLASVVLLLTLTPGTPEFVVTLFTLCLGLLLGLVVVVGVVITRRREKREDGSQPHQ</sequence>
<protein>
    <submittedName>
        <fullName evidence="2">Sec-independent protein secretion pathway component TatC</fullName>
    </submittedName>
</protein>
<keyword evidence="1" id="KW-1133">Transmembrane helix</keyword>
<reference evidence="2 3" key="1">
    <citation type="submission" date="2021-03" db="EMBL/GenBank/DDBJ databases">
        <title>Sequencing the genomes of 1000 actinobacteria strains.</title>
        <authorList>
            <person name="Klenk H.-P."/>
        </authorList>
    </citation>
    <scope>NUCLEOTIDE SEQUENCE [LARGE SCALE GENOMIC DNA]</scope>
    <source>
        <strain evidence="2 3">DSM 18824</strain>
    </source>
</reference>
<evidence type="ECO:0000313" key="2">
    <source>
        <dbReference type="EMBL" id="MBP2356537.1"/>
    </source>
</evidence>
<dbReference type="RefSeq" id="WP_209699033.1">
    <property type="nucleotide sequence ID" value="NZ_BAAAVU010000003.1"/>
</dbReference>
<feature type="transmembrane region" description="Helical" evidence="1">
    <location>
        <begin position="34"/>
        <end position="57"/>
    </location>
</feature>
<comment type="caution">
    <text evidence="2">The sequence shown here is derived from an EMBL/GenBank/DDBJ whole genome shotgun (WGS) entry which is preliminary data.</text>
</comment>
<dbReference type="EMBL" id="JAGINT010000002">
    <property type="protein sequence ID" value="MBP2356537.1"/>
    <property type="molecule type" value="Genomic_DNA"/>
</dbReference>
<evidence type="ECO:0000256" key="1">
    <source>
        <dbReference type="SAM" id="Phobius"/>
    </source>
</evidence>
<keyword evidence="1" id="KW-0472">Membrane</keyword>
<evidence type="ECO:0000313" key="3">
    <source>
        <dbReference type="Proteomes" id="UP000755585"/>
    </source>
</evidence>
<organism evidence="2 3">
    <name type="scientific">Kribbella aluminosa</name>
    <dbReference type="NCBI Taxonomy" id="416017"/>
    <lineage>
        <taxon>Bacteria</taxon>
        <taxon>Bacillati</taxon>
        <taxon>Actinomycetota</taxon>
        <taxon>Actinomycetes</taxon>
        <taxon>Propionibacteriales</taxon>
        <taxon>Kribbellaceae</taxon>
        <taxon>Kribbella</taxon>
    </lineage>
</organism>
<keyword evidence="1" id="KW-0812">Transmembrane</keyword>
<proteinExistence type="predicted"/>
<accession>A0ABS4UY49</accession>
<name>A0ABS4UY49_9ACTN</name>
<gene>
    <name evidence="2" type="ORF">JOF29_007647</name>
</gene>
<dbReference type="Proteomes" id="UP000755585">
    <property type="component" value="Unassembled WGS sequence"/>
</dbReference>